<sequence length="415" mass="47698">MPHTNSSSPVQAVAEHYVKLVLALGQHDAMYVDAYYGPAQLQQDAIEQQLDLVSIRRQAGAALQQLSRHRPADTEEQWRMLVLDKQLHAMQARVDMLNGQVFPFDQETTLLYDAVSPHHERAYYEQLVGEIDQLLAGPGPLTERLQAFRRHFVIPPDKLQAVMDAAIRAGRERTLHYIDLPPEENFVLEFVTDKPWSGYNWYKGNYQSVIQINTDLPIYIERAVDLGCHEGYPGHHVFNVLLEQALVRNKNWVEYSVYPLFSPQSLIAEGTANYGIELTFNDAERLVFEQEVLYPLAGLDGRLAEKYARLNQLLAKLSYADNDAAMLYLNGTLTPQETIDWLIDVRLYPAEKAPQRLKFYDALRGYIINYNLGQDMVHDYIVRQTTETDPLLVRRQQWQLFKQLMATPRVPSALL</sequence>
<dbReference type="OrthoDB" id="140419at2"/>
<reference evidence="1 2" key="1">
    <citation type="journal article" date="2015" name="Genome Announc.">
        <title>Genome Sequence of Mushroom Soft-Rot Pathogen Janthinobacterium agaricidamnosum.</title>
        <authorList>
            <person name="Graupner K."/>
            <person name="Lackner G."/>
            <person name="Hertweck C."/>
        </authorList>
    </citation>
    <scope>NUCLEOTIDE SEQUENCE [LARGE SCALE GENOMIC DNA]</scope>
    <source>
        <strain evidence="2">NBRC 102515 / DSM 9628</strain>
    </source>
</reference>
<organism evidence="1 2">
    <name type="scientific">Janthinobacterium agaricidamnosum NBRC 102515 = DSM 9628</name>
    <dbReference type="NCBI Taxonomy" id="1349767"/>
    <lineage>
        <taxon>Bacteria</taxon>
        <taxon>Pseudomonadati</taxon>
        <taxon>Pseudomonadota</taxon>
        <taxon>Betaproteobacteria</taxon>
        <taxon>Burkholderiales</taxon>
        <taxon>Oxalobacteraceae</taxon>
        <taxon>Janthinobacterium</taxon>
    </lineage>
</organism>
<name>W0V8E6_9BURK</name>
<dbReference type="KEGG" id="jag:GJA_2992"/>
<dbReference type="STRING" id="1349767.GJA_2992"/>
<protein>
    <recommendedName>
        <fullName evidence="3">DUF885 domain-containing protein</fullName>
    </recommendedName>
</protein>
<evidence type="ECO:0008006" key="3">
    <source>
        <dbReference type="Google" id="ProtNLM"/>
    </source>
</evidence>
<dbReference type="eggNOG" id="COG4805">
    <property type="taxonomic scope" value="Bacteria"/>
</dbReference>
<dbReference type="PATRIC" id="fig|1349767.4.peg.4700"/>
<gene>
    <name evidence="1" type="ORF">GJA_2992</name>
</gene>
<dbReference type="EMBL" id="HG322949">
    <property type="protein sequence ID" value="CDG83618.1"/>
    <property type="molecule type" value="Genomic_DNA"/>
</dbReference>
<dbReference type="HOGENOM" id="CLU_053994_0_0_4"/>
<keyword evidence="2" id="KW-1185">Reference proteome</keyword>
<evidence type="ECO:0000313" key="1">
    <source>
        <dbReference type="EMBL" id="CDG83618.1"/>
    </source>
</evidence>
<dbReference type="RefSeq" id="WP_144241536.1">
    <property type="nucleotide sequence ID" value="NZ_BCTH01000059.1"/>
</dbReference>
<evidence type="ECO:0000313" key="2">
    <source>
        <dbReference type="Proteomes" id="UP000027604"/>
    </source>
</evidence>
<accession>W0V8E6</accession>
<proteinExistence type="predicted"/>
<dbReference type="Proteomes" id="UP000027604">
    <property type="component" value="Chromosome I"/>
</dbReference>
<dbReference type="AlphaFoldDB" id="W0V8E6"/>